<evidence type="ECO:0000256" key="2">
    <source>
        <dbReference type="HAMAP-Rule" id="MF_01523"/>
    </source>
</evidence>
<dbReference type="GO" id="GO:0005737">
    <property type="term" value="C:cytoplasm"/>
    <property type="evidence" value="ECO:0007669"/>
    <property type="project" value="UniProtKB-SubCell"/>
</dbReference>
<evidence type="ECO:0000256" key="3">
    <source>
        <dbReference type="SAM" id="MobiDB-lite"/>
    </source>
</evidence>
<dbReference type="STRING" id="1420916.AU14_09660"/>
<organism evidence="4 5">
    <name type="scientific">Marinobacter similis</name>
    <dbReference type="NCBI Taxonomy" id="1420916"/>
    <lineage>
        <taxon>Bacteria</taxon>
        <taxon>Pseudomonadati</taxon>
        <taxon>Pseudomonadota</taxon>
        <taxon>Gammaproteobacteria</taxon>
        <taxon>Pseudomonadales</taxon>
        <taxon>Marinobacteraceae</taxon>
        <taxon>Marinobacter</taxon>
    </lineage>
</organism>
<feature type="compositionally biased region" description="Basic and acidic residues" evidence="3">
    <location>
        <begin position="1"/>
        <end position="11"/>
    </location>
</feature>
<feature type="binding site" evidence="2">
    <location>
        <begin position="176"/>
        <end position="177"/>
    </location>
    <ligand>
        <name>S-adenosyl-L-methionine</name>
        <dbReference type="ChEBI" id="CHEBI:59789"/>
    </ligand>
</feature>
<dbReference type="Gene3D" id="3.40.50.150">
    <property type="entry name" value="Vaccinia Virus protein VP39"/>
    <property type="match status" value="1"/>
</dbReference>
<dbReference type="SUPFAM" id="SSF53335">
    <property type="entry name" value="S-adenosyl-L-methionine-dependent methyltransferases"/>
    <property type="match status" value="1"/>
</dbReference>
<keyword evidence="2" id="KW-0698">rRNA processing</keyword>
<sequence>MTDSRSHKTDPSETSENLAVGRSPLGDGEQAVALSEALAIPNLGVVRPKDVRDYSLLLFLDDQGLGLQLTGKGAPGPVRAEFVTGKMGYRREHGGGAGQLVAKAVGLHKTRAHLHVLDATAGLGQDAFVLAGLGCTVTLFERNPVIHALLADGLARASLNVDCAPIIERMHLREGSSIAWLASAGPECADVVYLDPMFPHRDKSALVKKEMQLFQRVVGDDDDSEALLTAALECARYRVVVKRPRKAPAIAGPEPTTRVEGKSSRYDVYSIKHCLPARAPQALFILGALQTLSIEGALQALST</sequence>
<dbReference type="InterPro" id="IPR029063">
    <property type="entry name" value="SAM-dependent_MTases_sf"/>
</dbReference>
<comment type="subcellular location">
    <subcellularLocation>
        <location evidence="2">Cytoplasm</location>
    </subcellularLocation>
</comment>
<feature type="binding site" evidence="2">
    <location>
        <begin position="141"/>
        <end position="142"/>
    </location>
    <ligand>
        <name>S-adenosyl-L-methionine</name>
        <dbReference type="ChEBI" id="CHEBI:59789"/>
    </ligand>
</feature>
<dbReference type="OrthoDB" id="3191794at2"/>
<dbReference type="CDD" id="cd02440">
    <property type="entry name" value="AdoMet_MTases"/>
    <property type="match status" value="1"/>
</dbReference>
<feature type="region of interest" description="Disordered" evidence="3">
    <location>
        <begin position="1"/>
        <end position="24"/>
    </location>
</feature>
<name>W5YQN1_9GAMM</name>
<dbReference type="Pfam" id="PF04445">
    <property type="entry name" value="SAM_MT"/>
    <property type="match status" value="1"/>
</dbReference>
<dbReference type="EMBL" id="CP007151">
    <property type="protein sequence ID" value="AHI28793.1"/>
    <property type="molecule type" value="Genomic_DNA"/>
</dbReference>
<proteinExistence type="inferred from homology"/>
<accession>W5YQN1</accession>
<reference evidence="4 5" key="1">
    <citation type="journal article" date="2014" name="Genome Announc.">
        <title>Draft Genome Sequences of Marinobacter similis A3d10T and Marinobacter salarius R9SW1T.</title>
        <authorList>
            <person name="Ivanova E.P."/>
            <person name="Ng H.J."/>
            <person name="Webb H.K."/>
            <person name="Feng G."/>
            <person name="Oshima K."/>
            <person name="Hattori M."/>
            <person name="Ohkuma M."/>
            <person name="Sergeev A.F."/>
            <person name="Mikhailov V.V."/>
            <person name="Crawford R.J."/>
            <person name="Sawabe T."/>
        </authorList>
    </citation>
    <scope>NUCLEOTIDE SEQUENCE [LARGE SCALE GENOMIC DNA]</scope>
    <source>
        <strain evidence="4 5">A3d10</strain>
    </source>
</reference>
<dbReference type="HOGENOM" id="CLU_076324_1_0_6"/>
<dbReference type="PANTHER" id="PTHR36112">
    <property type="entry name" value="RIBOSOMAL RNA SMALL SUBUNIT METHYLTRANSFERASE J"/>
    <property type="match status" value="1"/>
</dbReference>
<comment type="function">
    <text evidence="2">Specifically methylates the guanosine in position 1516 of 16S rRNA.</text>
</comment>
<dbReference type="HAMAP" id="MF_01523">
    <property type="entry name" value="16SrRNA_methyltr_J"/>
    <property type="match status" value="1"/>
</dbReference>
<keyword evidence="2" id="KW-0963">Cytoplasm</keyword>
<keyword evidence="2 4" id="KW-0489">Methyltransferase</keyword>
<comment type="caution">
    <text evidence="2">Lacks conserved residue(s) required for the propagation of feature annotation.</text>
</comment>
<evidence type="ECO:0000313" key="4">
    <source>
        <dbReference type="EMBL" id="AHI28793.1"/>
    </source>
</evidence>
<feature type="binding site" evidence="2">
    <location>
        <position position="195"/>
    </location>
    <ligand>
        <name>S-adenosyl-L-methionine</name>
        <dbReference type="ChEBI" id="CHEBI:59789"/>
    </ligand>
</feature>
<comment type="catalytic activity">
    <reaction evidence="2">
        <text>guanosine(1516) in 16S rRNA + S-adenosyl-L-methionine = N(2)-methylguanosine(1516) in 16S rRNA + S-adenosyl-L-homocysteine + H(+)</text>
        <dbReference type="Rhea" id="RHEA:43220"/>
        <dbReference type="Rhea" id="RHEA-COMP:10412"/>
        <dbReference type="Rhea" id="RHEA-COMP:10413"/>
        <dbReference type="ChEBI" id="CHEBI:15378"/>
        <dbReference type="ChEBI" id="CHEBI:57856"/>
        <dbReference type="ChEBI" id="CHEBI:59789"/>
        <dbReference type="ChEBI" id="CHEBI:74269"/>
        <dbReference type="ChEBI" id="CHEBI:74481"/>
        <dbReference type="EC" id="2.1.1.242"/>
    </reaction>
</comment>
<keyword evidence="1 2" id="KW-0808">Transferase</keyword>
<dbReference type="KEGG" id="msx:AU14_09660"/>
<dbReference type="GO" id="GO:0008990">
    <property type="term" value="F:rRNA (guanine-N2-)-methyltransferase activity"/>
    <property type="evidence" value="ECO:0007669"/>
    <property type="project" value="UniProtKB-UniRule"/>
</dbReference>
<keyword evidence="5" id="KW-1185">Reference proteome</keyword>
<protein>
    <recommendedName>
        <fullName evidence="2">Ribosomal RNA small subunit methyltransferase J</fullName>
        <ecNumber evidence="2">2.1.1.242</ecNumber>
    </recommendedName>
    <alternativeName>
        <fullName evidence="2">16S rRNA m2G1516 methyltransferase</fullName>
    </alternativeName>
    <alternativeName>
        <fullName evidence="2">rRNA (guanine-N(2)-)-methyltransferase</fullName>
    </alternativeName>
</protein>
<dbReference type="EC" id="2.1.1.242" evidence="2"/>
<dbReference type="PANTHER" id="PTHR36112:SF1">
    <property type="entry name" value="RIBOSOMAL RNA SMALL SUBUNIT METHYLTRANSFERASE J"/>
    <property type="match status" value="1"/>
</dbReference>
<dbReference type="Proteomes" id="UP000061489">
    <property type="component" value="Chromosome"/>
</dbReference>
<dbReference type="InterPro" id="IPR007536">
    <property type="entry name" value="16SrRNA_methylTrfase_J"/>
</dbReference>
<gene>
    <name evidence="2" type="primary">rsmJ</name>
    <name evidence="4" type="ORF">AU14_09660</name>
</gene>
<comment type="similarity">
    <text evidence="2">Belongs to the methyltransferase superfamily. RsmJ family.</text>
</comment>
<evidence type="ECO:0000256" key="1">
    <source>
        <dbReference type="ARBA" id="ARBA00022679"/>
    </source>
</evidence>
<keyword evidence="2" id="KW-0949">S-adenosyl-L-methionine</keyword>
<evidence type="ECO:0000313" key="5">
    <source>
        <dbReference type="Proteomes" id="UP000061489"/>
    </source>
</evidence>
<dbReference type="AlphaFoldDB" id="W5YQN1"/>